<keyword evidence="7" id="KW-0472">Membrane</keyword>
<feature type="transmembrane region" description="Helical" evidence="7">
    <location>
        <begin position="12"/>
        <end position="33"/>
    </location>
</feature>
<keyword evidence="2" id="KW-0645">Protease</keyword>
<evidence type="ECO:0000256" key="6">
    <source>
        <dbReference type="ARBA" id="ARBA00022807"/>
    </source>
</evidence>
<organism evidence="10 11">
    <name type="scientific">Flavobacterium jumunjinense</name>
    <dbReference type="NCBI Taxonomy" id="998845"/>
    <lineage>
        <taxon>Bacteria</taxon>
        <taxon>Pseudomonadati</taxon>
        <taxon>Bacteroidota</taxon>
        <taxon>Flavobacteriia</taxon>
        <taxon>Flavobacteriales</taxon>
        <taxon>Flavobacteriaceae</taxon>
        <taxon>Flavobacterium</taxon>
    </lineage>
</organism>
<dbReference type="CDD" id="cd00118">
    <property type="entry name" value="LysM"/>
    <property type="match status" value="3"/>
</dbReference>
<dbReference type="Pfam" id="PF01476">
    <property type="entry name" value="LysM"/>
    <property type="match status" value="3"/>
</dbReference>
<dbReference type="Gene3D" id="3.90.1720.10">
    <property type="entry name" value="endopeptidase domain like (from Nostoc punctiforme)"/>
    <property type="match status" value="1"/>
</dbReference>
<feature type="domain" description="LysM" evidence="8">
    <location>
        <begin position="171"/>
        <end position="214"/>
    </location>
</feature>
<evidence type="ECO:0000259" key="8">
    <source>
        <dbReference type="PROSITE" id="PS51782"/>
    </source>
</evidence>
<keyword evidence="7" id="KW-0812">Transmembrane</keyword>
<dbReference type="InterPro" id="IPR000064">
    <property type="entry name" value="NLP_P60_dom"/>
</dbReference>
<evidence type="ECO:0000256" key="3">
    <source>
        <dbReference type="ARBA" id="ARBA00022729"/>
    </source>
</evidence>
<keyword evidence="7" id="KW-1133">Transmembrane helix</keyword>
<keyword evidence="6" id="KW-0788">Thiol protease</keyword>
<protein>
    <submittedName>
        <fullName evidence="10">LysM peptidoglycan-binding domain-containing protein</fullName>
    </submittedName>
</protein>
<keyword evidence="3" id="KW-0732">Signal</keyword>
<dbReference type="InterPro" id="IPR018392">
    <property type="entry name" value="LysM"/>
</dbReference>
<evidence type="ECO:0000256" key="7">
    <source>
        <dbReference type="SAM" id="Phobius"/>
    </source>
</evidence>
<reference evidence="10 11" key="1">
    <citation type="submission" date="2024-09" db="EMBL/GenBank/DDBJ databases">
        <authorList>
            <person name="Sun Q."/>
            <person name="Mori K."/>
        </authorList>
    </citation>
    <scope>NUCLEOTIDE SEQUENCE [LARGE SCALE GENOMIC DNA]</scope>
    <source>
        <strain evidence="10 11">CECT 7955</strain>
    </source>
</reference>
<evidence type="ECO:0000256" key="4">
    <source>
        <dbReference type="ARBA" id="ARBA00022737"/>
    </source>
</evidence>
<comment type="similarity">
    <text evidence="1">Belongs to the peptidase C40 family.</text>
</comment>
<dbReference type="InterPro" id="IPR038765">
    <property type="entry name" value="Papain-like_cys_pep_sf"/>
</dbReference>
<dbReference type="SMART" id="SM00257">
    <property type="entry name" value="LysM"/>
    <property type="match status" value="3"/>
</dbReference>
<dbReference type="InterPro" id="IPR036779">
    <property type="entry name" value="LysM_dom_sf"/>
</dbReference>
<keyword evidence="11" id="KW-1185">Reference proteome</keyword>
<keyword evidence="5" id="KW-0378">Hydrolase</keyword>
<dbReference type="PANTHER" id="PTHR47053:SF1">
    <property type="entry name" value="MUREIN DD-ENDOPEPTIDASE MEPH-RELATED"/>
    <property type="match status" value="1"/>
</dbReference>
<comment type="caution">
    <text evidence="10">The sequence shown here is derived from an EMBL/GenBank/DDBJ whole genome shotgun (WGS) entry which is preliminary data.</text>
</comment>
<dbReference type="EMBL" id="JBHMEY010000007">
    <property type="protein sequence ID" value="MFB9095545.1"/>
    <property type="molecule type" value="Genomic_DNA"/>
</dbReference>
<name>A0ABV5GL12_9FLAO</name>
<sequence>MSNHIYKNIKRTIYMANFKIIVIFFLFVNSFAIAQNNTHKVKKGETIYSITRKYDMSEKTLYKLNPKIKDKVLQVNTVLTIQKIKEEDLVETTNELAENLRTHKVKKGESFATISKKYNISIEALTSLNPKVKPRRLKAGTILKILNKEEKVQEEVIAETNTNNGQSNKKIEHIILPKETKYGISKKYDITIEALENLNPEIKTNFPVGYVLTIQSGETEPSVLNEEETLLVNAMSDNFLKKADILVEKASEFIGTRYRSGGTTPSGFDCSGLMLTTFKEIDLTLPRTSGDQANYGDEVRKNKAQKGDLIFFATGRKKSRINHVGMITEVSDGEIKFIHSSTSAGVIISSLNESYYSTRFKQINRVLN</sequence>
<feature type="domain" description="NlpC/P60" evidence="9">
    <location>
        <begin position="240"/>
        <end position="367"/>
    </location>
</feature>
<feature type="domain" description="LysM" evidence="8">
    <location>
        <begin position="37"/>
        <end position="81"/>
    </location>
</feature>
<feature type="domain" description="LysM" evidence="8">
    <location>
        <begin position="101"/>
        <end position="145"/>
    </location>
</feature>
<proteinExistence type="inferred from homology"/>
<keyword evidence="4" id="KW-0677">Repeat</keyword>
<dbReference type="InterPro" id="IPR051202">
    <property type="entry name" value="Peptidase_C40"/>
</dbReference>
<dbReference type="SUPFAM" id="SSF54106">
    <property type="entry name" value="LysM domain"/>
    <property type="match status" value="3"/>
</dbReference>
<evidence type="ECO:0000259" key="9">
    <source>
        <dbReference type="PROSITE" id="PS51935"/>
    </source>
</evidence>
<evidence type="ECO:0000256" key="2">
    <source>
        <dbReference type="ARBA" id="ARBA00022670"/>
    </source>
</evidence>
<dbReference type="PANTHER" id="PTHR47053">
    <property type="entry name" value="MUREIN DD-ENDOPEPTIDASE MEPH-RELATED"/>
    <property type="match status" value="1"/>
</dbReference>
<dbReference type="Pfam" id="PF00877">
    <property type="entry name" value="NLPC_P60"/>
    <property type="match status" value="1"/>
</dbReference>
<dbReference type="Proteomes" id="UP001589607">
    <property type="component" value="Unassembled WGS sequence"/>
</dbReference>
<evidence type="ECO:0000313" key="11">
    <source>
        <dbReference type="Proteomes" id="UP001589607"/>
    </source>
</evidence>
<dbReference type="SUPFAM" id="SSF54001">
    <property type="entry name" value="Cysteine proteinases"/>
    <property type="match status" value="1"/>
</dbReference>
<accession>A0ABV5GL12</accession>
<dbReference type="PROSITE" id="PS51935">
    <property type="entry name" value="NLPC_P60"/>
    <property type="match status" value="1"/>
</dbReference>
<dbReference type="PROSITE" id="PS51782">
    <property type="entry name" value="LYSM"/>
    <property type="match status" value="3"/>
</dbReference>
<dbReference type="Gene3D" id="3.10.350.10">
    <property type="entry name" value="LysM domain"/>
    <property type="match status" value="3"/>
</dbReference>
<evidence type="ECO:0000313" key="10">
    <source>
        <dbReference type="EMBL" id="MFB9095545.1"/>
    </source>
</evidence>
<evidence type="ECO:0000256" key="1">
    <source>
        <dbReference type="ARBA" id="ARBA00007074"/>
    </source>
</evidence>
<gene>
    <name evidence="10" type="ORF">ACFFVF_03375</name>
</gene>
<evidence type="ECO:0000256" key="5">
    <source>
        <dbReference type="ARBA" id="ARBA00022801"/>
    </source>
</evidence>